<feature type="region of interest" description="Disordered" evidence="1">
    <location>
        <begin position="1"/>
        <end position="38"/>
    </location>
</feature>
<name>A0AAD4YWJ9_PRUDU</name>
<dbReference type="AlphaFoldDB" id="A0AAD4YWJ9"/>
<evidence type="ECO:0000313" key="3">
    <source>
        <dbReference type="Proteomes" id="UP001054821"/>
    </source>
</evidence>
<sequence>MPRREGVRGNTAGSCKEVPAAVSDMPRQAGVRRNSTGSCEEVPAAVLDMPRQEGVRGNVAESCEGVSDVGCSWGRRSRAVTATALEGAEQ</sequence>
<evidence type="ECO:0000256" key="1">
    <source>
        <dbReference type="SAM" id="MobiDB-lite"/>
    </source>
</evidence>
<dbReference type="Proteomes" id="UP001054821">
    <property type="component" value="Chromosome 6"/>
</dbReference>
<evidence type="ECO:0000313" key="2">
    <source>
        <dbReference type="EMBL" id="KAI5324081.1"/>
    </source>
</evidence>
<gene>
    <name evidence="2" type="ORF">L3X38_033154</name>
</gene>
<protein>
    <submittedName>
        <fullName evidence="2">Uncharacterized protein</fullName>
    </submittedName>
</protein>
<proteinExistence type="predicted"/>
<keyword evidence="3" id="KW-1185">Reference proteome</keyword>
<accession>A0AAD4YWJ9</accession>
<dbReference type="EMBL" id="JAJFAZ020000006">
    <property type="protein sequence ID" value="KAI5324081.1"/>
    <property type="molecule type" value="Genomic_DNA"/>
</dbReference>
<comment type="caution">
    <text evidence="2">The sequence shown here is derived from an EMBL/GenBank/DDBJ whole genome shotgun (WGS) entry which is preliminary data.</text>
</comment>
<reference evidence="2 3" key="1">
    <citation type="journal article" date="2022" name="G3 (Bethesda)">
        <title>Whole-genome sequence and methylome profiling of the almond [Prunus dulcis (Mill.) D.A. Webb] cultivar 'Nonpareil'.</title>
        <authorList>
            <person name="D'Amico-Willman K.M."/>
            <person name="Ouma W.Z."/>
            <person name="Meulia T."/>
            <person name="Sideli G.M."/>
            <person name="Gradziel T.M."/>
            <person name="Fresnedo-Ramirez J."/>
        </authorList>
    </citation>
    <scope>NUCLEOTIDE SEQUENCE [LARGE SCALE GENOMIC DNA]</scope>
    <source>
        <strain evidence="2">Clone GOH B32 T37-40</strain>
    </source>
</reference>
<organism evidence="2 3">
    <name type="scientific">Prunus dulcis</name>
    <name type="common">Almond</name>
    <name type="synonym">Amygdalus dulcis</name>
    <dbReference type="NCBI Taxonomy" id="3755"/>
    <lineage>
        <taxon>Eukaryota</taxon>
        <taxon>Viridiplantae</taxon>
        <taxon>Streptophyta</taxon>
        <taxon>Embryophyta</taxon>
        <taxon>Tracheophyta</taxon>
        <taxon>Spermatophyta</taxon>
        <taxon>Magnoliopsida</taxon>
        <taxon>eudicotyledons</taxon>
        <taxon>Gunneridae</taxon>
        <taxon>Pentapetalae</taxon>
        <taxon>rosids</taxon>
        <taxon>fabids</taxon>
        <taxon>Rosales</taxon>
        <taxon>Rosaceae</taxon>
        <taxon>Amygdaloideae</taxon>
        <taxon>Amygdaleae</taxon>
        <taxon>Prunus</taxon>
    </lineage>
</organism>